<dbReference type="InterPro" id="IPR013767">
    <property type="entry name" value="PAS_fold"/>
</dbReference>
<organism evidence="5 6">
    <name type="scientific">Pedobacter frigiditerrae</name>
    <dbReference type="NCBI Taxonomy" id="2530452"/>
    <lineage>
        <taxon>Bacteria</taxon>
        <taxon>Pseudomonadati</taxon>
        <taxon>Bacteroidota</taxon>
        <taxon>Sphingobacteriia</taxon>
        <taxon>Sphingobacteriales</taxon>
        <taxon>Sphingobacteriaceae</taxon>
        <taxon>Pedobacter</taxon>
    </lineage>
</organism>
<name>A0A4R0MIU7_9SPHI</name>
<feature type="domain" description="PAS" evidence="3">
    <location>
        <begin position="21"/>
        <end position="73"/>
    </location>
</feature>
<dbReference type="EC" id="2.7.13.3" evidence="2"/>
<dbReference type="NCBIfam" id="TIGR00229">
    <property type="entry name" value="sensory_box"/>
    <property type="match status" value="4"/>
</dbReference>
<dbReference type="Gene3D" id="3.30.450.20">
    <property type="entry name" value="PAS domain"/>
    <property type="match status" value="5"/>
</dbReference>
<dbReference type="InterPro" id="IPR003661">
    <property type="entry name" value="HisK_dim/P_dom"/>
</dbReference>
<dbReference type="InterPro" id="IPR000014">
    <property type="entry name" value="PAS"/>
</dbReference>
<dbReference type="GO" id="GO:0006355">
    <property type="term" value="P:regulation of DNA-templated transcription"/>
    <property type="evidence" value="ECO:0007669"/>
    <property type="project" value="InterPro"/>
</dbReference>
<dbReference type="SMART" id="SM00091">
    <property type="entry name" value="PAS"/>
    <property type="match status" value="4"/>
</dbReference>
<dbReference type="InterPro" id="IPR001610">
    <property type="entry name" value="PAC"/>
</dbReference>
<feature type="domain" description="PAS" evidence="3">
    <location>
        <begin position="146"/>
        <end position="216"/>
    </location>
</feature>
<dbReference type="PROSITE" id="PS50112">
    <property type="entry name" value="PAS"/>
    <property type="match status" value="3"/>
</dbReference>
<dbReference type="InterPro" id="IPR013655">
    <property type="entry name" value="PAS_fold_3"/>
</dbReference>
<gene>
    <name evidence="5" type="ORF">EZ428_23800</name>
</gene>
<dbReference type="Pfam" id="PF08447">
    <property type="entry name" value="PAS_3"/>
    <property type="match status" value="1"/>
</dbReference>
<evidence type="ECO:0000256" key="2">
    <source>
        <dbReference type="ARBA" id="ARBA00012438"/>
    </source>
</evidence>
<dbReference type="InterPro" id="IPR052155">
    <property type="entry name" value="Biofilm_reg_signaling"/>
</dbReference>
<dbReference type="InterPro" id="IPR000700">
    <property type="entry name" value="PAS-assoc_C"/>
</dbReference>
<evidence type="ECO:0000313" key="5">
    <source>
        <dbReference type="EMBL" id="TCC86490.1"/>
    </source>
</evidence>
<dbReference type="CDD" id="cd00082">
    <property type="entry name" value="HisKA"/>
    <property type="match status" value="1"/>
</dbReference>
<evidence type="ECO:0000313" key="6">
    <source>
        <dbReference type="Proteomes" id="UP000292884"/>
    </source>
</evidence>
<dbReference type="Pfam" id="PF00989">
    <property type="entry name" value="PAS"/>
    <property type="match status" value="1"/>
</dbReference>
<proteinExistence type="predicted"/>
<dbReference type="Pfam" id="PF13426">
    <property type="entry name" value="PAS_9"/>
    <property type="match status" value="2"/>
</dbReference>
<dbReference type="InterPro" id="IPR035965">
    <property type="entry name" value="PAS-like_dom_sf"/>
</dbReference>
<keyword evidence="6" id="KW-1185">Reference proteome</keyword>
<protein>
    <recommendedName>
        <fullName evidence="2">histidine kinase</fullName>
        <ecNumber evidence="2">2.7.13.3</ecNumber>
    </recommendedName>
</protein>
<dbReference type="PANTHER" id="PTHR44757">
    <property type="entry name" value="DIGUANYLATE CYCLASE DGCP"/>
    <property type="match status" value="1"/>
</dbReference>
<dbReference type="CDD" id="cd00130">
    <property type="entry name" value="PAS"/>
    <property type="match status" value="4"/>
</dbReference>
<dbReference type="SUPFAM" id="SSF55785">
    <property type="entry name" value="PYP-like sensor domain (PAS domain)"/>
    <property type="match status" value="5"/>
</dbReference>
<comment type="catalytic activity">
    <reaction evidence="1">
        <text>ATP + protein L-histidine = ADP + protein N-phospho-L-histidine.</text>
        <dbReference type="EC" id="2.7.13.3"/>
    </reaction>
</comment>
<dbReference type="SUPFAM" id="SSF47384">
    <property type="entry name" value="Homodimeric domain of signal transducing histidine kinase"/>
    <property type="match status" value="1"/>
</dbReference>
<evidence type="ECO:0000256" key="1">
    <source>
        <dbReference type="ARBA" id="ARBA00000085"/>
    </source>
</evidence>
<accession>A0A4R0MIU7</accession>
<comment type="caution">
    <text evidence="5">The sequence shown here is derived from an EMBL/GenBank/DDBJ whole genome shotgun (WGS) entry which is preliminary data.</text>
</comment>
<dbReference type="OrthoDB" id="9759607at2"/>
<sequence length="698" mass="80362">MPVQKALTVSERNLLLKQQNHLKLMDSVISHTKDAIMITEAEPQQEPGPKIIYVNKAFTTMTGYAASDVIGKSPRILQGPKTDKNELRKMREAMIKWQPCEITILNYKKDGEEFWLNISISPVADEKGWFTHWISIERDVTESRKLETQYNEIFQQVPDVICTVGIDGYFKKVNPAMCKLMEYTEEELLAKPLVKLIHPEEQARIMTSLEKLNKGDKPFYFENRCITKSGKVKWLAWTSTPASEEGLIFTVAKDITDKKELEDLLHKATNLAGIGGWEFDIIKKKAYWSEMTKIIHEVPADYKPNLKKNINFYKGATEKRAIRQMMKKAITSCIPFDTEIQIITAKGNLKWVRLIGEPEFYNNVCIRIRGSFQDIDLHKKSELAIEALLRERNTILESIGDAFFAVDRNWVVTYWNNVAESALGKAKEMMLGHNLWDVFFDSIDSHSYKEYHLAIKENRIVRFEDYYAPLEKWYEVSAYPSDGGLSVYFKDITENKATEALLIDSEKRYSELFQLSPLPNWVFDVETLAFLDVNQAAIMHYGFTRAEFLSMTIRDIRPLGEMPGLDEVLGATQRRTQFVKQGIFTHRKKSGELIKVEVQSNSIIYNQRSAKIIIANDITKNLAYVEAVEIQNEKLKDISWMQSHLIRAPLARIMGLVGLFKDTEGAKESNETLDYLLQSANELDKVINEITKRSKIAR</sequence>
<dbReference type="PANTHER" id="PTHR44757:SF2">
    <property type="entry name" value="BIOFILM ARCHITECTURE MAINTENANCE PROTEIN MBAA"/>
    <property type="match status" value="1"/>
</dbReference>
<dbReference type="Gene3D" id="1.10.287.130">
    <property type="match status" value="1"/>
</dbReference>
<dbReference type="SMART" id="SM00086">
    <property type="entry name" value="PAC"/>
    <property type="match status" value="4"/>
</dbReference>
<dbReference type="Proteomes" id="UP000292884">
    <property type="component" value="Unassembled WGS sequence"/>
</dbReference>
<dbReference type="PROSITE" id="PS50113">
    <property type="entry name" value="PAC"/>
    <property type="match status" value="1"/>
</dbReference>
<feature type="domain" description="PAC" evidence="4">
    <location>
        <begin position="98"/>
        <end position="152"/>
    </location>
</feature>
<dbReference type="InterPro" id="IPR036097">
    <property type="entry name" value="HisK_dim/P_sf"/>
</dbReference>
<dbReference type="EMBL" id="SJSK01000010">
    <property type="protein sequence ID" value="TCC86490.1"/>
    <property type="molecule type" value="Genomic_DNA"/>
</dbReference>
<reference evidence="5 6" key="1">
    <citation type="submission" date="2019-02" db="EMBL/GenBank/DDBJ databases">
        <title>Pedobacter sp. RP-1-13 sp. nov., isolated from Arctic soil.</title>
        <authorList>
            <person name="Dahal R.H."/>
        </authorList>
    </citation>
    <scope>NUCLEOTIDE SEQUENCE [LARGE SCALE GENOMIC DNA]</scope>
    <source>
        <strain evidence="5 6">RP-1-13</strain>
    </source>
</reference>
<evidence type="ECO:0000259" key="4">
    <source>
        <dbReference type="PROSITE" id="PS50113"/>
    </source>
</evidence>
<dbReference type="GO" id="GO:0000155">
    <property type="term" value="F:phosphorelay sensor kinase activity"/>
    <property type="evidence" value="ECO:0007669"/>
    <property type="project" value="InterPro"/>
</dbReference>
<evidence type="ECO:0000259" key="3">
    <source>
        <dbReference type="PROSITE" id="PS50112"/>
    </source>
</evidence>
<dbReference type="AlphaFoldDB" id="A0A4R0MIU7"/>
<feature type="domain" description="PAS" evidence="3">
    <location>
        <begin position="395"/>
        <end position="458"/>
    </location>
</feature>